<dbReference type="GO" id="GO:0016887">
    <property type="term" value="F:ATP hydrolysis activity"/>
    <property type="evidence" value="ECO:0007669"/>
    <property type="project" value="InterPro"/>
</dbReference>
<feature type="region of interest" description="Disordered" evidence="8">
    <location>
        <begin position="284"/>
        <end position="315"/>
    </location>
</feature>
<dbReference type="GO" id="GO:0005874">
    <property type="term" value="C:microtubule"/>
    <property type="evidence" value="ECO:0007669"/>
    <property type="project" value="UniProtKB-KW"/>
</dbReference>
<evidence type="ECO:0000256" key="7">
    <source>
        <dbReference type="ARBA" id="ARBA00023235"/>
    </source>
</evidence>
<sequence length="448" mass="44461">MFCYPASPCGVATEAAPDGATELYGTPHHATEAAPASACADGGTSRRHHRRGEEPQRPSTPADASGIDGGGGGAAADAGGGFGSGSAAAGAAAGGGNGGSDGGDGGDGCPRPTAPPAMTELMTEVFQMCHRPVPYGSSLDDLAGLGSVKEEVRLALLLPMRLPHLFQGIRQPARNFLLHGPPGTGKTMLVERIAAEAGATLLVLTPGAILSKWSGESEKQLRAVFDVARARQPCIVFMDEVDSLAPTRGSGDDPIGRRLLNELLVQMSCMAAAGTVPGPGSGTGAGAGAGATAAAAGSRGGSAAAGSDGGGGGGPCGGAADCDPALLRRFDRRVAVPLPDLAARAAFLGAVLQRPEVAGHSLGGGEVQALAEKTEGYSGSDLAQLCREAAMQPVRELLRQMAAAAGGWGRGAGEAKAAKAAGPRPLAMSDFEWALRTVQPVLSGVAPG</sequence>
<evidence type="ECO:0000256" key="4">
    <source>
        <dbReference type="ARBA" id="ARBA00022741"/>
    </source>
</evidence>
<feature type="domain" description="AAA+ ATPase" evidence="9">
    <location>
        <begin position="172"/>
        <end position="340"/>
    </location>
</feature>
<dbReference type="SUPFAM" id="SSF52540">
    <property type="entry name" value="P-loop containing nucleoside triphosphate hydrolases"/>
    <property type="match status" value="1"/>
</dbReference>
<dbReference type="InterPro" id="IPR003593">
    <property type="entry name" value="AAA+_ATPase"/>
</dbReference>
<dbReference type="Pfam" id="PF17862">
    <property type="entry name" value="AAA_lid_3"/>
    <property type="match status" value="1"/>
</dbReference>
<keyword evidence="11" id="KW-1185">Reference proteome</keyword>
<dbReference type="InterPro" id="IPR050304">
    <property type="entry name" value="MT-severing_AAA_ATPase"/>
</dbReference>
<dbReference type="GO" id="GO:0000922">
    <property type="term" value="C:spindle pole"/>
    <property type="evidence" value="ECO:0007669"/>
    <property type="project" value="UniProtKB-SubCell"/>
</dbReference>
<organism evidence="10 11">
    <name type="scientific">Pleodorina starrii</name>
    <dbReference type="NCBI Taxonomy" id="330485"/>
    <lineage>
        <taxon>Eukaryota</taxon>
        <taxon>Viridiplantae</taxon>
        <taxon>Chlorophyta</taxon>
        <taxon>core chlorophytes</taxon>
        <taxon>Chlorophyceae</taxon>
        <taxon>CS clade</taxon>
        <taxon>Chlamydomonadales</taxon>
        <taxon>Volvocaceae</taxon>
        <taxon>Pleodorina</taxon>
    </lineage>
</organism>
<dbReference type="AlphaFoldDB" id="A0A9W6BMC7"/>
<feature type="region of interest" description="Disordered" evidence="8">
    <location>
        <begin position="22"/>
        <end position="116"/>
    </location>
</feature>
<comment type="caution">
    <text evidence="10">The sequence shown here is derived from an EMBL/GenBank/DDBJ whole genome shotgun (WGS) entry which is preliminary data.</text>
</comment>
<keyword evidence="7" id="KW-0413">Isomerase</keyword>
<evidence type="ECO:0000256" key="1">
    <source>
        <dbReference type="ARBA" id="ARBA00004647"/>
    </source>
</evidence>
<dbReference type="PANTHER" id="PTHR23074:SF78">
    <property type="entry name" value="KATANIN P60 ATPASE-CONTAINING SUBUNIT A-LIKE 2"/>
    <property type="match status" value="1"/>
</dbReference>
<dbReference type="Gene3D" id="1.10.8.60">
    <property type="match status" value="1"/>
</dbReference>
<dbReference type="InterPro" id="IPR027417">
    <property type="entry name" value="P-loop_NTPase"/>
</dbReference>
<reference evidence="10 11" key="1">
    <citation type="journal article" date="2023" name="Commun. Biol.">
        <title>Reorganization of the ancestral sex-determining regions during the evolution of trioecy in Pleodorina starrii.</title>
        <authorList>
            <person name="Takahashi K."/>
            <person name="Suzuki S."/>
            <person name="Kawai-Toyooka H."/>
            <person name="Yamamoto K."/>
            <person name="Hamaji T."/>
            <person name="Ootsuki R."/>
            <person name="Yamaguchi H."/>
            <person name="Kawachi M."/>
            <person name="Higashiyama T."/>
            <person name="Nozaki H."/>
        </authorList>
    </citation>
    <scope>NUCLEOTIDE SEQUENCE [LARGE SCALE GENOMIC DNA]</scope>
    <source>
        <strain evidence="10 11">NIES-4479</strain>
    </source>
</reference>
<feature type="compositionally biased region" description="Gly residues" evidence="8">
    <location>
        <begin position="67"/>
        <end position="84"/>
    </location>
</feature>
<dbReference type="GO" id="GO:0016853">
    <property type="term" value="F:isomerase activity"/>
    <property type="evidence" value="ECO:0007669"/>
    <property type="project" value="UniProtKB-KW"/>
</dbReference>
<dbReference type="PANTHER" id="PTHR23074">
    <property type="entry name" value="AAA DOMAIN-CONTAINING"/>
    <property type="match status" value="1"/>
</dbReference>
<dbReference type="EMBL" id="BRXU01000011">
    <property type="protein sequence ID" value="GLC54729.1"/>
    <property type="molecule type" value="Genomic_DNA"/>
</dbReference>
<evidence type="ECO:0000256" key="3">
    <source>
        <dbReference type="ARBA" id="ARBA00022701"/>
    </source>
</evidence>
<dbReference type="Proteomes" id="UP001165080">
    <property type="component" value="Unassembled WGS sequence"/>
</dbReference>
<feature type="compositionally biased region" description="Gly residues" evidence="8">
    <location>
        <begin position="92"/>
        <end position="108"/>
    </location>
</feature>
<keyword evidence="5" id="KW-0067">ATP-binding</keyword>
<evidence type="ECO:0000259" key="9">
    <source>
        <dbReference type="SMART" id="SM00382"/>
    </source>
</evidence>
<dbReference type="Pfam" id="PF00004">
    <property type="entry name" value="AAA"/>
    <property type="match status" value="1"/>
</dbReference>
<feature type="compositionally biased region" description="Low complexity" evidence="8">
    <location>
        <begin position="290"/>
        <end position="306"/>
    </location>
</feature>
<protein>
    <recommendedName>
        <fullName evidence="9">AAA+ ATPase domain-containing protein</fullName>
    </recommendedName>
</protein>
<dbReference type="SMART" id="SM00382">
    <property type="entry name" value="AAA"/>
    <property type="match status" value="1"/>
</dbReference>
<evidence type="ECO:0000313" key="11">
    <source>
        <dbReference type="Proteomes" id="UP001165080"/>
    </source>
</evidence>
<evidence type="ECO:0000313" key="10">
    <source>
        <dbReference type="EMBL" id="GLC54729.1"/>
    </source>
</evidence>
<dbReference type="GO" id="GO:0005524">
    <property type="term" value="F:ATP binding"/>
    <property type="evidence" value="ECO:0007669"/>
    <property type="project" value="UniProtKB-KW"/>
</dbReference>
<keyword evidence="2" id="KW-0963">Cytoplasm</keyword>
<gene>
    <name evidence="10" type="primary">PLEST006853</name>
    <name evidence="10" type="ORF">PLESTB_000900000</name>
</gene>
<evidence type="ECO:0000256" key="2">
    <source>
        <dbReference type="ARBA" id="ARBA00022490"/>
    </source>
</evidence>
<keyword evidence="4" id="KW-0547">Nucleotide-binding</keyword>
<proteinExistence type="predicted"/>
<dbReference type="InterPro" id="IPR041569">
    <property type="entry name" value="AAA_lid_3"/>
</dbReference>
<name>A0A9W6BMC7_9CHLO</name>
<evidence type="ECO:0000256" key="8">
    <source>
        <dbReference type="SAM" id="MobiDB-lite"/>
    </source>
</evidence>
<evidence type="ECO:0000256" key="6">
    <source>
        <dbReference type="ARBA" id="ARBA00023212"/>
    </source>
</evidence>
<evidence type="ECO:0000256" key="5">
    <source>
        <dbReference type="ARBA" id="ARBA00022840"/>
    </source>
</evidence>
<comment type="subcellular location">
    <subcellularLocation>
        <location evidence="1">Cytoplasm</location>
        <location evidence="1">Cytoskeleton</location>
        <location evidence="1">Spindle pole</location>
    </subcellularLocation>
</comment>
<dbReference type="InterPro" id="IPR003959">
    <property type="entry name" value="ATPase_AAA_core"/>
</dbReference>
<dbReference type="Gene3D" id="3.40.50.300">
    <property type="entry name" value="P-loop containing nucleotide triphosphate hydrolases"/>
    <property type="match status" value="1"/>
</dbReference>
<accession>A0A9W6BMC7</accession>
<keyword evidence="6" id="KW-0206">Cytoskeleton</keyword>
<keyword evidence="3" id="KW-0493">Microtubule</keyword>